<feature type="domain" description="Inner membrane protein YgaP-like transmembrane" evidence="2">
    <location>
        <begin position="7"/>
        <end position="61"/>
    </location>
</feature>
<dbReference type="Pfam" id="PF11127">
    <property type="entry name" value="YgaP-like_TM"/>
    <property type="match status" value="1"/>
</dbReference>
<proteinExistence type="predicted"/>
<keyword evidence="1" id="KW-0812">Transmembrane</keyword>
<sequence length="76" mass="8792">MSEKKMSAERVLMAFAGFMVLLSVILTWYVHHNWLWLTVFVGANLFQSAFTGFCPAMMVIKKFGFKMERELAKLNP</sequence>
<feature type="transmembrane region" description="Helical" evidence="1">
    <location>
        <begin position="12"/>
        <end position="30"/>
    </location>
</feature>
<keyword evidence="1" id="KW-0472">Membrane</keyword>
<reference evidence="4" key="1">
    <citation type="submission" date="2015-08" db="EMBL/GenBank/DDBJ databases">
        <authorList>
            <person name="Kim K.M."/>
        </authorList>
    </citation>
    <scope>NUCLEOTIDE SEQUENCE [LARGE SCALE GENOMIC DNA]</scope>
    <source>
        <strain evidence="4">KCTC 23892</strain>
    </source>
</reference>
<name>A0A1B3B7I5_9GAMM</name>
<dbReference type="STRING" id="1144748.KS2013_20"/>
<feature type="transmembrane region" description="Helical" evidence="1">
    <location>
        <begin position="36"/>
        <end position="60"/>
    </location>
</feature>
<evidence type="ECO:0000256" key="1">
    <source>
        <dbReference type="SAM" id="Phobius"/>
    </source>
</evidence>
<dbReference type="EMBL" id="CP012418">
    <property type="protein sequence ID" value="AOE48752.1"/>
    <property type="molecule type" value="Genomic_DNA"/>
</dbReference>
<dbReference type="InterPro" id="IPR021309">
    <property type="entry name" value="YgaP-like_TM"/>
</dbReference>
<keyword evidence="1" id="KW-1133">Transmembrane helix</keyword>
<gene>
    <name evidence="3" type="ORF">KS2013_20</name>
</gene>
<dbReference type="Gene3D" id="6.10.140.1340">
    <property type="match status" value="1"/>
</dbReference>
<accession>A0A1B3B7I5</accession>
<evidence type="ECO:0000313" key="4">
    <source>
        <dbReference type="Proteomes" id="UP000094147"/>
    </source>
</evidence>
<dbReference type="AlphaFoldDB" id="A0A1B3B7I5"/>
<dbReference type="PATRIC" id="fig|1144748.3.peg.20"/>
<protein>
    <submittedName>
        <fullName evidence="3">Rhodanese</fullName>
    </submittedName>
</protein>
<organism evidence="3 4">
    <name type="scientific">Kangiella sediminilitoris</name>
    <dbReference type="NCBI Taxonomy" id="1144748"/>
    <lineage>
        <taxon>Bacteria</taxon>
        <taxon>Pseudomonadati</taxon>
        <taxon>Pseudomonadota</taxon>
        <taxon>Gammaproteobacteria</taxon>
        <taxon>Kangiellales</taxon>
        <taxon>Kangiellaceae</taxon>
        <taxon>Kangiella</taxon>
    </lineage>
</organism>
<dbReference type="Proteomes" id="UP000094147">
    <property type="component" value="Chromosome"/>
</dbReference>
<dbReference type="KEGG" id="ksd:KS2013_20"/>
<keyword evidence="4" id="KW-1185">Reference proteome</keyword>
<evidence type="ECO:0000313" key="3">
    <source>
        <dbReference type="EMBL" id="AOE48752.1"/>
    </source>
</evidence>
<evidence type="ECO:0000259" key="2">
    <source>
        <dbReference type="Pfam" id="PF11127"/>
    </source>
</evidence>